<dbReference type="PANTHER" id="PTHR43179:SF7">
    <property type="entry name" value="RHAMNOSYLTRANSFERASE WBBL"/>
    <property type="match status" value="1"/>
</dbReference>
<dbReference type="PANTHER" id="PTHR43179">
    <property type="entry name" value="RHAMNOSYLTRANSFERASE WBBL"/>
    <property type="match status" value="1"/>
</dbReference>
<evidence type="ECO:0000313" key="2">
    <source>
        <dbReference type="EMBL" id="RZT00279.1"/>
    </source>
</evidence>
<dbReference type="InterPro" id="IPR029044">
    <property type="entry name" value="Nucleotide-diphossugar_trans"/>
</dbReference>
<evidence type="ECO:0000313" key="3">
    <source>
        <dbReference type="Proteomes" id="UP000292262"/>
    </source>
</evidence>
<gene>
    <name evidence="2" type="ORF">EV197_1515</name>
</gene>
<reference evidence="2 3" key="1">
    <citation type="submission" date="2019-02" db="EMBL/GenBank/DDBJ databases">
        <title>Genomic Encyclopedia of Type Strains, Phase IV (KMG-IV): sequencing the most valuable type-strain genomes for metagenomic binning, comparative biology and taxonomic classification.</title>
        <authorList>
            <person name="Goeker M."/>
        </authorList>
    </citation>
    <scope>NUCLEOTIDE SEQUENCE [LARGE SCALE GENOMIC DNA]</scope>
    <source>
        <strain evidence="2 3">DSM 17196</strain>
    </source>
</reference>
<dbReference type="EMBL" id="SGXE01000001">
    <property type="protein sequence ID" value="RZT00279.1"/>
    <property type="molecule type" value="Genomic_DNA"/>
</dbReference>
<dbReference type="AlphaFoldDB" id="A0A4Q7PJP4"/>
<keyword evidence="3" id="KW-1185">Reference proteome</keyword>
<dbReference type="Gene3D" id="3.90.550.10">
    <property type="entry name" value="Spore Coat Polysaccharide Biosynthesis Protein SpsA, Chain A"/>
    <property type="match status" value="1"/>
</dbReference>
<feature type="domain" description="Glycosyltransferase 2-like" evidence="1">
    <location>
        <begin position="8"/>
        <end position="126"/>
    </location>
</feature>
<dbReference type="SUPFAM" id="SSF53448">
    <property type="entry name" value="Nucleotide-diphospho-sugar transferases"/>
    <property type="match status" value="1"/>
</dbReference>
<dbReference type="GO" id="GO:0016740">
    <property type="term" value="F:transferase activity"/>
    <property type="evidence" value="ECO:0007669"/>
    <property type="project" value="UniProtKB-KW"/>
</dbReference>
<dbReference type="Proteomes" id="UP000292262">
    <property type="component" value="Unassembled WGS sequence"/>
</dbReference>
<keyword evidence="2" id="KW-0808">Transferase</keyword>
<comment type="caution">
    <text evidence="2">The sequence shown here is derived from an EMBL/GenBank/DDBJ whole genome shotgun (WGS) entry which is preliminary data.</text>
</comment>
<proteinExistence type="predicted"/>
<dbReference type="CDD" id="cd04186">
    <property type="entry name" value="GT_2_like_c"/>
    <property type="match status" value="1"/>
</dbReference>
<dbReference type="Pfam" id="PF00535">
    <property type="entry name" value="Glycos_transf_2"/>
    <property type="match status" value="1"/>
</dbReference>
<dbReference type="InterPro" id="IPR001173">
    <property type="entry name" value="Glyco_trans_2-like"/>
</dbReference>
<organism evidence="2 3">
    <name type="scientific">Aquimarina brevivitae</name>
    <dbReference type="NCBI Taxonomy" id="323412"/>
    <lineage>
        <taxon>Bacteria</taxon>
        <taxon>Pseudomonadati</taxon>
        <taxon>Bacteroidota</taxon>
        <taxon>Flavobacteriia</taxon>
        <taxon>Flavobacteriales</taxon>
        <taxon>Flavobacteriaceae</taxon>
        <taxon>Aquimarina</taxon>
    </lineage>
</organism>
<sequence>MSTIQALQDIDAEIIVVDNFSEDESCAMVKAHFPEVILIENIENVGFARAVNQGVAVAKGTYVCILNPDIVVPKTIFNSLISKLKERTASGIIGPRLIDGAGRFLPESKRNVPSPYTSFKRLFGIKIGKTKNYYATHVNPKEVGKVDVLVGAFMILERALFMEVKGFDEAYFMYGEDIDLSFTIQKEGKENWYSGEDVAIHFKGESTVKNAVYIQRFYGAMRIFYRKHFKYNLLVDTIVSSGIRIVSLLKTAKITKRTKRAIDFYLLISDDLDLMQQVKKTRHKNVILERSKSLEKYLTKDIEILLDADYISYSEIIYLMDMYQRNNFTFKIKPTGCNYFVGSDFSDGKGEVIVLNKL</sequence>
<name>A0A4Q7PJP4_9FLAO</name>
<evidence type="ECO:0000259" key="1">
    <source>
        <dbReference type="Pfam" id="PF00535"/>
    </source>
</evidence>
<accession>A0A4Q7PJP4</accession>
<protein>
    <submittedName>
        <fullName evidence="2">GT2 family glycosyltransferase</fullName>
    </submittedName>
</protein>